<sequence>MAISKNAFQAFQNENMDIVEVDVDPFASAAVDPTSEIVSDNDEFETNADDEEDDEFTSSSDIEDEDVEDINRHQEETSTTGRGTLSHHATPTHPDGRYSLHYTDGWSHVTHPYPTYAPGPSSSHYTSSSPPGHPYPYQHGTPSPPVHTLLPQHGFIPSSSHHSTPTPLADVYPRDHGIRPSSTHHATPSPLGHPAHSPGAGNEHTSTSRRPPAPHHHSSTRASSSRLRSSITQPLEEIPDFFKPPTAPADGENPFTYLIA</sequence>
<protein>
    <submittedName>
        <fullName evidence="2">Uncharacterized protein</fullName>
    </submittedName>
</protein>
<reference evidence="2 3" key="1">
    <citation type="submission" date="2024-01" db="EMBL/GenBank/DDBJ databases">
        <title>Genome assemblies of Stephania.</title>
        <authorList>
            <person name="Yang L."/>
        </authorList>
    </citation>
    <scope>NUCLEOTIDE SEQUENCE [LARGE SCALE GENOMIC DNA]</scope>
    <source>
        <strain evidence="2">YNDBR</strain>
        <tissue evidence="2">Leaf</tissue>
    </source>
</reference>
<feature type="compositionally biased region" description="Acidic residues" evidence="1">
    <location>
        <begin position="39"/>
        <end position="68"/>
    </location>
</feature>
<name>A0AAP0KFW1_9MAGN</name>
<proteinExistence type="predicted"/>
<keyword evidence="3" id="KW-1185">Reference proteome</keyword>
<feature type="compositionally biased region" description="Low complexity" evidence="1">
    <location>
        <begin position="220"/>
        <end position="230"/>
    </location>
</feature>
<gene>
    <name evidence="2" type="ORF">Syun_010145</name>
</gene>
<feature type="region of interest" description="Disordered" evidence="1">
    <location>
        <begin position="32"/>
        <end position="97"/>
    </location>
</feature>
<accession>A0AAP0KFW1</accession>
<dbReference type="AlphaFoldDB" id="A0AAP0KFW1"/>
<evidence type="ECO:0000313" key="3">
    <source>
        <dbReference type="Proteomes" id="UP001420932"/>
    </source>
</evidence>
<evidence type="ECO:0000313" key="2">
    <source>
        <dbReference type="EMBL" id="KAK9151836.1"/>
    </source>
</evidence>
<evidence type="ECO:0000256" key="1">
    <source>
        <dbReference type="SAM" id="MobiDB-lite"/>
    </source>
</evidence>
<feature type="compositionally biased region" description="Low complexity" evidence="1">
    <location>
        <begin position="118"/>
        <end position="141"/>
    </location>
</feature>
<dbReference type="Proteomes" id="UP001420932">
    <property type="component" value="Unassembled WGS sequence"/>
</dbReference>
<feature type="compositionally biased region" description="Polar residues" evidence="1">
    <location>
        <begin position="77"/>
        <end position="89"/>
    </location>
</feature>
<organism evidence="2 3">
    <name type="scientific">Stephania yunnanensis</name>
    <dbReference type="NCBI Taxonomy" id="152371"/>
    <lineage>
        <taxon>Eukaryota</taxon>
        <taxon>Viridiplantae</taxon>
        <taxon>Streptophyta</taxon>
        <taxon>Embryophyta</taxon>
        <taxon>Tracheophyta</taxon>
        <taxon>Spermatophyta</taxon>
        <taxon>Magnoliopsida</taxon>
        <taxon>Ranunculales</taxon>
        <taxon>Menispermaceae</taxon>
        <taxon>Menispermoideae</taxon>
        <taxon>Cissampelideae</taxon>
        <taxon>Stephania</taxon>
    </lineage>
</organism>
<feature type="compositionally biased region" description="Low complexity" evidence="1">
    <location>
        <begin position="157"/>
        <end position="167"/>
    </location>
</feature>
<dbReference type="EMBL" id="JBBNAF010000004">
    <property type="protein sequence ID" value="KAK9151836.1"/>
    <property type="molecule type" value="Genomic_DNA"/>
</dbReference>
<comment type="caution">
    <text evidence="2">The sequence shown here is derived from an EMBL/GenBank/DDBJ whole genome shotgun (WGS) entry which is preliminary data.</text>
</comment>
<feature type="region of interest" description="Disordered" evidence="1">
    <location>
        <begin position="118"/>
        <end position="260"/>
    </location>
</feature>